<dbReference type="InterPro" id="IPR050302">
    <property type="entry name" value="Rab_GAP_TBC_domain"/>
</dbReference>
<dbReference type="Pfam" id="PF19056">
    <property type="entry name" value="WD40_2"/>
    <property type="match status" value="1"/>
</dbReference>
<feature type="coiled-coil region" evidence="1">
    <location>
        <begin position="81"/>
        <end position="124"/>
    </location>
</feature>
<dbReference type="InterPro" id="IPR035969">
    <property type="entry name" value="Rab-GAP_TBC_sf"/>
</dbReference>
<dbReference type="GO" id="GO:0005096">
    <property type="term" value="F:GTPase activator activity"/>
    <property type="evidence" value="ECO:0007669"/>
    <property type="project" value="TreeGrafter"/>
</dbReference>
<proteinExistence type="predicted"/>
<dbReference type="Pfam" id="PF00566">
    <property type="entry name" value="RabGAP-TBC"/>
    <property type="match status" value="1"/>
</dbReference>
<feature type="domain" description="Rab-GAP TBC" evidence="3">
    <location>
        <begin position="245"/>
        <end position="444"/>
    </location>
</feature>
<protein>
    <recommendedName>
        <fullName evidence="3">Rab-GAP TBC domain-containing protein</fullName>
    </recommendedName>
</protein>
<dbReference type="SUPFAM" id="SSF50978">
    <property type="entry name" value="WD40 repeat-like"/>
    <property type="match status" value="1"/>
</dbReference>
<dbReference type="Proteomes" id="UP000276991">
    <property type="component" value="Unassembled WGS sequence"/>
</dbReference>
<sequence length="1136" mass="130793">MEIPLRSDKWILEWINGQPFEKCTHETGSIPADSSSKQNIRASDITTCDDDGNETLSYDDGYEENELNWLRAITNRQKAKIQELNEGKKMLSIELAQLKDTILNEKLLEDLNNFKREYVFLLQSCIKISLDEQQAVDVLQAKLLGSHIHKKRVISLLNEARAIDPTLPTFESLTLFGNYLDIFGFQRSFDDEELALHYICTQLYALYLECTPAQLQHRIAWKRYLRDCNYQLCNKSEVRMLIRTGIPGDLRPNIWKLLIHQQVADIKKKFGKYYFCDLCNMRGSLDETEYRDSHQKQITLDLLRTLPGNIHFMSPTCKGIQQLEQVLRAFCFHNPVIGYCQGMNFIAGTAMLFLGVEDTFWFLVAVTEKYFHKSYFDYALTGAQADQEVLKELVARRLPRLAAHLDQCGIDLATVTLNWFLAIFYDAVPFQTMIRIWDCFLLDGTKVLFRFALAILSIHEKEVLQRSDTISVIKILKASVRLTYDYEGLLNLAFDSMQPFPSRSEIEHKQKWYLNLLRERLNRKEQLRKVFTSLSLERSRFPSIEVVTFSMDREGTGYICAGHQTKGIIVRFSLNSKISTMEKLDTEFDCKIFSMVLRKGEIAYVSLLSRYIVALQIKDMKSEILWELKISDIALKLLYKDGLLYAALANGVLTIFENVNEIVPNVIEMLNLPISTAPITEMSVVDDTLWLATACKVTIICTKSLTTFRKIYVASTVSVHGSPMFEKIRCMCPSSYGVWIATAHSQVLQLWKDNECILILDLGKEQYSNAPQRPTEITSVMCVREQVWIGTLDGYLLIYHIIPQHYQQTTTSATHSNSLSKFSNSYVSKIEKATHPAIFLPSKNEVRYDESVSENACRFTSNIPRKTSVKIDWNSRKYNVFWKQFEESMPAEKELKSHTIDQKPTITINSPLNSSSDSIYNEPLSKVPVRRRLAFLQSSITRNKKYWWRMSGSKRKNLDVGLGSPSISHHSLEFDDLFELYSEESNRAHRSGKTKKRSDLHNSPKISSPTNIKGNFSNEMLKLRRKDLEFDEFIQQKESNSAENNDKEGKMCEKDETLRPKITLVLEMKLKISDKQVSCSVHTRIGEETVVVTCAGDYGDMESILKWTIDQKVEDGRELWVNDPIADGSSWDAKKF</sequence>
<dbReference type="AlphaFoldDB" id="A0A498SAH7"/>
<dbReference type="FunFam" id="1.10.8.270:FF:000026">
    <property type="entry name" value="TBC (Tre-2/Bub2/Cdc16) domain family"/>
    <property type="match status" value="1"/>
</dbReference>
<gene>
    <name evidence="4" type="ORF">NAV_LOCUS3492</name>
</gene>
<organism evidence="4 5">
    <name type="scientific">Acanthocheilonema viteae</name>
    <name type="common">Filarial nematode worm</name>
    <name type="synonym">Dipetalonema viteae</name>
    <dbReference type="NCBI Taxonomy" id="6277"/>
    <lineage>
        <taxon>Eukaryota</taxon>
        <taxon>Metazoa</taxon>
        <taxon>Ecdysozoa</taxon>
        <taxon>Nematoda</taxon>
        <taxon>Chromadorea</taxon>
        <taxon>Rhabditida</taxon>
        <taxon>Spirurina</taxon>
        <taxon>Spiruromorpha</taxon>
        <taxon>Filarioidea</taxon>
        <taxon>Onchocercidae</taxon>
        <taxon>Acanthocheilonema</taxon>
    </lineage>
</organism>
<dbReference type="SMART" id="SM00164">
    <property type="entry name" value="TBC"/>
    <property type="match status" value="1"/>
</dbReference>
<feature type="compositionally biased region" description="Polar residues" evidence="2">
    <location>
        <begin position="1004"/>
        <end position="1013"/>
    </location>
</feature>
<feature type="region of interest" description="Disordered" evidence="2">
    <location>
        <begin position="987"/>
        <end position="1013"/>
    </location>
</feature>
<dbReference type="GO" id="GO:0031267">
    <property type="term" value="F:small GTPase binding"/>
    <property type="evidence" value="ECO:0007669"/>
    <property type="project" value="TreeGrafter"/>
</dbReference>
<dbReference type="InterPro" id="IPR000195">
    <property type="entry name" value="Rab-GAP-TBC_dom"/>
</dbReference>
<dbReference type="STRING" id="6277.A0A498SAH7"/>
<keyword evidence="5" id="KW-1185">Reference proteome</keyword>
<dbReference type="Gene3D" id="1.10.472.80">
    <property type="entry name" value="Ypt/Rab-GAP domain of gyp1p, domain 3"/>
    <property type="match status" value="1"/>
</dbReference>
<dbReference type="PANTHER" id="PTHR47219:SF20">
    <property type="entry name" value="TBC1 DOMAIN FAMILY MEMBER 2B"/>
    <property type="match status" value="1"/>
</dbReference>
<dbReference type="PANTHER" id="PTHR47219">
    <property type="entry name" value="RAB GTPASE-ACTIVATING PROTEIN 1-LIKE"/>
    <property type="match status" value="1"/>
</dbReference>
<reference evidence="4 5" key="1">
    <citation type="submission" date="2018-08" db="EMBL/GenBank/DDBJ databases">
        <authorList>
            <person name="Laetsch R D."/>
            <person name="Stevens L."/>
            <person name="Kumar S."/>
            <person name="Blaxter L. M."/>
        </authorList>
    </citation>
    <scope>NUCLEOTIDE SEQUENCE [LARGE SCALE GENOMIC DNA]</scope>
</reference>
<evidence type="ECO:0000313" key="4">
    <source>
        <dbReference type="EMBL" id="VBB28662.1"/>
    </source>
</evidence>
<dbReference type="OrthoDB" id="294251at2759"/>
<evidence type="ECO:0000313" key="5">
    <source>
        <dbReference type="Proteomes" id="UP000276991"/>
    </source>
</evidence>
<dbReference type="Gene3D" id="1.10.8.270">
    <property type="entry name" value="putative rabgap domain of human tbc1 domain family member 14 like domains"/>
    <property type="match status" value="1"/>
</dbReference>
<evidence type="ECO:0000256" key="2">
    <source>
        <dbReference type="SAM" id="MobiDB-lite"/>
    </source>
</evidence>
<name>A0A498SAH7_ACAVI</name>
<dbReference type="EMBL" id="UPTC01000449">
    <property type="protein sequence ID" value="VBB28662.1"/>
    <property type="molecule type" value="Genomic_DNA"/>
</dbReference>
<accession>A0A498SAH7</accession>
<dbReference type="SUPFAM" id="SSF47923">
    <property type="entry name" value="Ypt/Rab-GAP domain of gyp1p"/>
    <property type="match status" value="2"/>
</dbReference>
<evidence type="ECO:0000256" key="1">
    <source>
        <dbReference type="SAM" id="Coils"/>
    </source>
</evidence>
<evidence type="ECO:0000259" key="3">
    <source>
        <dbReference type="PROSITE" id="PS50086"/>
    </source>
</evidence>
<keyword evidence="1" id="KW-0175">Coiled coil</keyword>
<dbReference type="PROSITE" id="PS50086">
    <property type="entry name" value="TBC_RABGAP"/>
    <property type="match status" value="1"/>
</dbReference>
<dbReference type="InterPro" id="IPR036322">
    <property type="entry name" value="WD40_repeat_dom_sf"/>
</dbReference>